<dbReference type="AlphaFoldDB" id="A0A1H8KFZ2"/>
<dbReference type="Proteomes" id="UP000199512">
    <property type="component" value="Unassembled WGS sequence"/>
</dbReference>
<keyword evidence="3" id="KW-1185">Reference proteome</keyword>
<dbReference type="OrthoDB" id="2509227at2"/>
<protein>
    <recommendedName>
        <fullName evidence="4">Capsid protein</fullName>
    </recommendedName>
</protein>
<evidence type="ECO:0000313" key="2">
    <source>
        <dbReference type="EMBL" id="SEN91870.1"/>
    </source>
</evidence>
<evidence type="ECO:0008006" key="4">
    <source>
        <dbReference type="Google" id="ProtNLM"/>
    </source>
</evidence>
<dbReference type="STRING" id="215200.SAMN05216454_1305"/>
<dbReference type="EMBL" id="FODF01000030">
    <property type="protein sequence ID" value="SEN91870.1"/>
    <property type="molecule type" value="Genomic_DNA"/>
</dbReference>
<evidence type="ECO:0000313" key="3">
    <source>
        <dbReference type="Proteomes" id="UP000199512"/>
    </source>
</evidence>
<reference evidence="2 3" key="1">
    <citation type="submission" date="2016-10" db="EMBL/GenBank/DDBJ databases">
        <authorList>
            <person name="de Groot N.N."/>
        </authorList>
    </citation>
    <scope>NUCLEOTIDE SEQUENCE [LARGE SCALE GENOMIC DNA]</scope>
    <source>
        <strain evidence="2 3">Calf135</strain>
    </source>
</reference>
<gene>
    <name evidence="2" type="ORF">SAMN05216454_1305</name>
</gene>
<feature type="region of interest" description="Disordered" evidence="1">
    <location>
        <begin position="480"/>
        <end position="502"/>
    </location>
</feature>
<accession>A0A1H8KFZ2</accession>
<proteinExistence type="predicted"/>
<sequence>MINIIKQNTDVPVNLTERVSFNNNCIKNRVWYRGDPSELEEFFKSSINSDSVSKARFWASVPSSGIIRKFHSGIYAIIIDTITDLVLGDYQGLQVGDEQEGNNLVLSTWEDIAKDNNFDSELFRDAITETLIVGDGVFKFSYDKEISDYPIIEFVSGEDLEIISKRGRVNEYRFYSYYKKNDKKYKLIESYKKGAIEYKLVDEYNKEVPLSTIEEISDLTDVSWSDKFFLCVPLRFYKSPKEKNRGMGILDRKSDNIDALDEVISQWIEAMRDGKVKTYIPESLLPKDPDTGRVLTPSSFDNKFIKTDTSMKEGQIDKIEQVQATINYEAFVSTYASILDLILQGVVSPSTLGIDLKKTDNAEAQREKEKTTLKTRGKIVDTLMEVIPQVVNTALITQQVIGNNGRNVMVPENEISLLFGEYASPSFEDRVETASKAATSNIMSIERLVNELWGDSLTQKEKDEEVEKIKILRGINVLEEEPEEIHDLEGESDEEEPEEIEE</sequence>
<name>A0A1H8KFZ2_9FIRM</name>
<organism evidence="2 3">
    <name type="scientific">Peptostreptococcus russellii</name>
    <dbReference type="NCBI Taxonomy" id="215200"/>
    <lineage>
        <taxon>Bacteria</taxon>
        <taxon>Bacillati</taxon>
        <taxon>Bacillota</taxon>
        <taxon>Clostridia</taxon>
        <taxon>Peptostreptococcales</taxon>
        <taxon>Peptostreptococcaceae</taxon>
        <taxon>Peptostreptococcus</taxon>
    </lineage>
</organism>
<evidence type="ECO:0000256" key="1">
    <source>
        <dbReference type="SAM" id="MobiDB-lite"/>
    </source>
</evidence>
<dbReference type="RefSeq" id="WP_091976153.1">
    <property type="nucleotide sequence ID" value="NZ_CAUWDX010000014.1"/>
</dbReference>